<dbReference type="Pfam" id="PF01593">
    <property type="entry name" value="Amino_oxidase"/>
    <property type="match status" value="2"/>
</dbReference>
<dbReference type="SUPFAM" id="SSF54373">
    <property type="entry name" value="FAD-linked reductases, C-terminal domain"/>
    <property type="match status" value="1"/>
</dbReference>
<dbReference type="PANTHER" id="PTHR10742">
    <property type="entry name" value="FLAVIN MONOAMINE OXIDASE"/>
    <property type="match status" value="1"/>
</dbReference>
<dbReference type="PANTHER" id="PTHR10742:SF410">
    <property type="entry name" value="LYSINE-SPECIFIC HISTONE DEMETHYLASE 2"/>
    <property type="match status" value="1"/>
</dbReference>
<gene>
    <name evidence="2" type="ORF">ABIE21_000750</name>
</gene>
<evidence type="ECO:0000313" key="2">
    <source>
        <dbReference type="EMBL" id="MET4581260.1"/>
    </source>
</evidence>
<dbReference type="InterPro" id="IPR002937">
    <property type="entry name" value="Amino_oxidase"/>
</dbReference>
<reference evidence="2 3" key="1">
    <citation type="submission" date="2024-06" db="EMBL/GenBank/DDBJ databases">
        <title>Sorghum-associated microbial communities from plants grown in Nebraska, USA.</title>
        <authorList>
            <person name="Schachtman D."/>
        </authorList>
    </citation>
    <scope>NUCLEOTIDE SEQUENCE [LARGE SCALE GENOMIC DNA]</scope>
    <source>
        <strain evidence="2 3">2857</strain>
    </source>
</reference>
<evidence type="ECO:0000313" key="3">
    <source>
        <dbReference type="Proteomes" id="UP001549257"/>
    </source>
</evidence>
<dbReference type="EMBL" id="JBEPSJ010000001">
    <property type="protein sequence ID" value="MET4581260.1"/>
    <property type="molecule type" value="Genomic_DNA"/>
</dbReference>
<feature type="domain" description="Amine oxidase" evidence="1">
    <location>
        <begin position="139"/>
        <end position="460"/>
    </location>
</feature>
<dbReference type="SUPFAM" id="SSF51905">
    <property type="entry name" value="FAD/NAD(P)-binding domain"/>
    <property type="match status" value="2"/>
</dbReference>
<dbReference type="InterPro" id="IPR050281">
    <property type="entry name" value="Flavin_monoamine_oxidase"/>
</dbReference>
<comment type="caution">
    <text evidence="2">The sequence shown here is derived from an EMBL/GenBank/DDBJ whole genome shotgun (WGS) entry which is preliminary data.</text>
</comment>
<organism evidence="2 3">
    <name type="scientific">Conyzicola nivalis</name>
    <dbReference type="NCBI Taxonomy" id="1477021"/>
    <lineage>
        <taxon>Bacteria</taxon>
        <taxon>Bacillati</taxon>
        <taxon>Actinomycetota</taxon>
        <taxon>Actinomycetes</taxon>
        <taxon>Micrococcales</taxon>
        <taxon>Microbacteriaceae</taxon>
        <taxon>Conyzicola</taxon>
    </lineage>
</organism>
<proteinExistence type="predicted"/>
<dbReference type="Gene3D" id="3.50.50.60">
    <property type="entry name" value="FAD/NAD(P)-binding domain"/>
    <property type="match status" value="2"/>
</dbReference>
<evidence type="ECO:0000259" key="1">
    <source>
        <dbReference type="Pfam" id="PF01593"/>
    </source>
</evidence>
<keyword evidence="3" id="KW-1185">Reference proteome</keyword>
<name>A0ABV2QJT2_9MICO</name>
<dbReference type="PROSITE" id="PS51257">
    <property type="entry name" value="PROKAR_LIPOPROTEIN"/>
    <property type="match status" value="1"/>
</dbReference>
<accession>A0ABV2QJT2</accession>
<dbReference type="Proteomes" id="UP001549257">
    <property type="component" value="Unassembled WGS sequence"/>
</dbReference>
<dbReference type="InterPro" id="IPR036188">
    <property type="entry name" value="FAD/NAD-bd_sf"/>
</dbReference>
<sequence length="464" mass="48764">MSFTRRTFLIGAGSGVSLLVLTACTIDPKPDPSPTPTRTTTGLVPAPAAMERSAWGDDTLARGSVSYMAVGSTMEHREALGSALIDRVFFAGEATSTTNPGTVLGAQLTGNRAADEVTAASDPSERIAIIGAGAAGAEAARVLALRGFDVVVIEARKRVGGRVATVVATDWPFPVELGAWRLSPVTDGDVIAALEQLDVSTVSLDGAAQVFRSPTGETDSDPVSSTAMSTALQWAQGQQRDQSLDDSLDQSGALQTASEYSSGEVLGDELLLQHLASLATIYGADGSELSSWFTVDDTQPSTLVTGGMTRVVAESLEGVETFLSTTVVGVSYNERRVSLRLGTGESLSVDRAIVTVPLGVLQHDGIDFDPLLPFSHRTAIASLGMGTVDAVWLRFDEPFWTTDAVIWNLVGTDDLVTTWFNLEPLTGEPVLVGLVGGDDATRFELLNDDELTAALRETLAPFAS</sequence>
<dbReference type="RefSeq" id="WP_354023444.1">
    <property type="nucleotide sequence ID" value="NZ_JBEPSJ010000001.1"/>
</dbReference>
<feature type="domain" description="Amine oxidase" evidence="1">
    <location>
        <begin position="43"/>
        <end position="117"/>
    </location>
</feature>
<protein>
    <submittedName>
        <fullName evidence="2">Monoamine oxidase</fullName>
    </submittedName>
</protein>